<name>A0A9R0DDM1_SPOFR</name>
<dbReference type="SUPFAM" id="SSF81296">
    <property type="entry name" value="E set domains"/>
    <property type="match status" value="1"/>
</dbReference>
<dbReference type="Gene3D" id="2.60.40.770">
    <property type="match status" value="1"/>
</dbReference>
<gene>
    <name evidence="4" type="primary">LOC118275495</name>
</gene>
<reference evidence="4" key="1">
    <citation type="submission" date="2025-08" db="UniProtKB">
        <authorList>
            <consortium name="RefSeq"/>
        </authorList>
    </citation>
    <scope>IDENTIFICATION</scope>
    <source>
        <tissue evidence="4">Whole larval tissue</tissue>
    </source>
</reference>
<organism evidence="3 4">
    <name type="scientific">Spodoptera frugiperda</name>
    <name type="common">Fall armyworm</name>
    <dbReference type="NCBI Taxonomy" id="7108"/>
    <lineage>
        <taxon>Eukaryota</taxon>
        <taxon>Metazoa</taxon>
        <taxon>Ecdysozoa</taxon>
        <taxon>Arthropoda</taxon>
        <taxon>Hexapoda</taxon>
        <taxon>Insecta</taxon>
        <taxon>Pterygota</taxon>
        <taxon>Neoptera</taxon>
        <taxon>Endopterygota</taxon>
        <taxon>Lepidoptera</taxon>
        <taxon>Glossata</taxon>
        <taxon>Ditrysia</taxon>
        <taxon>Noctuoidea</taxon>
        <taxon>Noctuidae</taxon>
        <taxon>Amphipyrinae</taxon>
        <taxon>Spodoptera</taxon>
    </lineage>
</organism>
<keyword evidence="1" id="KW-0732">Signal</keyword>
<evidence type="ECO:0000256" key="1">
    <source>
        <dbReference type="SAM" id="SignalP"/>
    </source>
</evidence>
<evidence type="ECO:0000313" key="4">
    <source>
        <dbReference type="RefSeq" id="XP_035449374.2"/>
    </source>
</evidence>
<sequence>MFVFFTLLQLAVTSVFADVKFQACDSRSLYTLRAVKITGCNGIVPCIVTKGQNVSVTMDFHADYLFQNLDQDVRMQINGVLSNVTVTPDPCVRGENCTVVQLSTYDAMNSLTAMLTVPENIPTGMRGTLNWRTENAEGTVLLCYTVTVQSQEPSQKVMRDLFNLYEYDTEEELSSDYKESINPR</sequence>
<dbReference type="RefSeq" id="XP_035449374.2">
    <property type="nucleotide sequence ID" value="XM_035593481.2"/>
</dbReference>
<dbReference type="Proteomes" id="UP000829999">
    <property type="component" value="Chromosome 8"/>
</dbReference>
<dbReference type="SMART" id="SM00737">
    <property type="entry name" value="ML"/>
    <property type="match status" value="1"/>
</dbReference>
<evidence type="ECO:0000313" key="3">
    <source>
        <dbReference type="Proteomes" id="UP000829999"/>
    </source>
</evidence>
<dbReference type="GeneID" id="118275495"/>
<feature type="domain" description="MD-2-related lipid-recognition" evidence="2">
    <location>
        <begin position="21"/>
        <end position="148"/>
    </location>
</feature>
<keyword evidence="3" id="KW-1185">Reference proteome</keyword>
<dbReference type="Pfam" id="PF02221">
    <property type="entry name" value="E1_DerP2_DerF2"/>
    <property type="match status" value="1"/>
</dbReference>
<feature type="signal peptide" evidence="1">
    <location>
        <begin position="1"/>
        <end position="17"/>
    </location>
</feature>
<dbReference type="AlphaFoldDB" id="A0A9R0DDM1"/>
<accession>A0A9R0DDM1</accession>
<dbReference type="InterPro" id="IPR003172">
    <property type="entry name" value="ML_dom"/>
</dbReference>
<dbReference type="OrthoDB" id="6489092at2759"/>
<dbReference type="InterPro" id="IPR014756">
    <property type="entry name" value="Ig_E-set"/>
</dbReference>
<evidence type="ECO:0000259" key="2">
    <source>
        <dbReference type="SMART" id="SM00737"/>
    </source>
</evidence>
<proteinExistence type="predicted"/>
<feature type="chain" id="PRO_5040464245" evidence="1">
    <location>
        <begin position="18"/>
        <end position="184"/>
    </location>
</feature>
<protein>
    <submittedName>
        <fullName evidence="4">Uncharacterized protein LOC118275495</fullName>
    </submittedName>
</protein>